<dbReference type="InParanoid" id="L8Y9M6"/>
<organism evidence="1 2">
    <name type="scientific">Tupaia chinensis</name>
    <name type="common">Chinese tree shrew</name>
    <name type="synonym">Tupaia belangeri chinensis</name>
    <dbReference type="NCBI Taxonomy" id="246437"/>
    <lineage>
        <taxon>Eukaryota</taxon>
        <taxon>Metazoa</taxon>
        <taxon>Chordata</taxon>
        <taxon>Craniata</taxon>
        <taxon>Vertebrata</taxon>
        <taxon>Euteleostomi</taxon>
        <taxon>Mammalia</taxon>
        <taxon>Eutheria</taxon>
        <taxon>Euarchontoglires</taxon>
        <taxon>Scandentia</taxon>
        <taxon>Tupaiidae</taxon>
        <taxon>Tupaia</taxon>
    </lineage>
</organism>
<proteinExistence type="predicted"/>
<dbReference type="PANTHER" id="PTHR23153:SF38">
    <property type="entry name" value="UBX DOMAIN-CONTAINING PROTEIN 6"/>
    <property type="match status" value="1"/>
</dbReference>
<reference evidence="2" key="2">
    <citation type="journal article" date="2013" name="Nat. Commun.">
        <title>Genome of the Chinese tree shrew.</title>
        <authorList>
            <person name="Fan Y."/>
            <person name="Huang Z.Y."/>
            <person name="Cao C.C."/>
            <person name="Chen C.S."/>
            <person name="Chen Y.X."/>
            <person name="Fan D.D."/>
            <person name="He J."/>
            <person name="Hou H.L."/>
            <person name="Hu L."/>
            <person name="Hu X.T."/>
            <person name="Jiang X.T."/>
            <person name="Lai R."/>
            <person name="Lang Y.S."/>
            <person name="Liang B."/>
            <person name="Liao S.G."/>
            <person name="Mu D."/>
            <person name="Ma Y.Y."/>
            <person name="Niu Y.Y."/>
            <person name="Sun X.Q."/>
            <person name="Xia J.Q."/>
            <person name="Xiao J."/>
            <person name="Xiong Z.Q."/>
            <person name="Xu L."/>
            <person name="Yang L."/>
            <person name="Zhang Y."/>
            <person name="Zhao W."/>
            <person name="Zhao X.D."/>
            <person name="Zheng Y.T."/>
            <person name="Zhou J.M."/>
            <person name="Zhu Y.B."/>
            <person name="Zhang G.J."/>
            <person name="Wang J."/>
            <person name="Yao Y.G."/>
        </authorList>
    </citation>
    <scope>NUCLEOTIDE SEQUENCE [LARGE SCALE GENOMIC DNA]</scope>
</reference>
<evidence type="ECO:0000313" key="1">
    <source>
        <dbReference type="EMBL" id="ELV11675.1"/>
    </source>
</evidence>
<gene>
    <name evidence="1" type="ORF">TREES_T100016468</name>
</gene>
<evidence type="ECO:0000313" key="2">
    <source>
        <dbReference type="Proteomes" id="UP000011518"/>
    </source>
</evidence>
<dbReference type="AlphaFoldDB" id="L8Y9M6"/>
<dbReference type="InterPro" id="IPR029071">
    <property type="entry name" value="Ubiquitin-like_domsf"/>
</dbReference>
<dbReference type="PANTHER" id="PTHR23153">
    <property type="entry name" value="UBX-RELATED"/>
    <property type="match status" value="1"/>
</dbReference>
<dbReference type="EMBL" id="KB365060">
    <property type="protein sequence ID" value="ELV11675.1"/>
    <property type="molecule type" value="Genomic_DNA"/>
</dbReference>
<accession>L8Y9M6</accession>
<reference evidence="2" key="1">
    <citation type="submission" date="2012-07" db="EMBL/GenBank/DDBJ databases">
        <title>Genome of the Chinese tree shrew, a rising model animal genetically related to primates.</title>
        <authorList>
            <person name="Zhang G."/>
            <person name="Fan Y."/>
            <person name="Yao Y."/>
            <person name="Huang Z."/>
        </authorList>
    </citation>
    <scope>NUCLEOTIDE SEQUENCE [LARGE SCALE GENOMIC DNA]</scope>
</reference>
<dbReference type="Proteomes" id="UP000011518">
    <property type="component" value="Unassembled WGS sequence"/>
</dbReference>
<protein>
    <submittedName>
        <fullName evidence="1">UBX domain-containing protein 6</fullName>
    </submittedName>
</protein>
<keyword evidence="2" id="KW-1185">Reference proteome</keyword>
<name>L8Y9M6_TUPCH</name>
<sequence>MNLKQVDDQTWLWVDAEDALVSQETFCAWELLQELYGSMREALQSDWLTFELLASRGQKLPEDDDLALNECGLGPSALLTFSWDAMVLEDMRAAGAKPSSLLKPELLSAIEKLS</sequence>
<dbReference type="SUPFAM" id="SSF54236">
    <property type="entry name" value="Ubiquitin-like"/>
    <property type="match status" value="1"/>
</dbReference>
<dbReference type="STRING" id="246437.L8Y9M6"/>
<dbReference type="GO" id="GO:0005737">
    <property type="term" value="C:cytoplasm"/>
    <property type="evidence" value="ECO:0007669"/>
    <property type="project" value="TreeGrafter"/>
</dbReference>